<dbReference type="PANTHER" id="PTHR16305">
    <property type="entry name" value="TESTICULAR SOLUBLE ADENYLYL CYCLASE"/>
    <property type="match status" value="1"/>
</dbReference>
<dbReference type="InterPro" id="IPR001054">
    <property type="entry name" value="A/G_cyclase"/>
</dbReference>
<name>A0A7S1YK06_9STRA</name>
<dbReference type="EMBL" id="HBGK01048537">
    <property type="protein sequence ID" value="CAD9308322.1"/>
    <property type="molecule type" value="Transcribed_RNA"/>
</dbReference>
<dbReference type="Pfam" id="PF13191">
    <property type="entry name" value="AAA_16"/>
    <property type="match status" value="1"/>
</dbReference>
<feature type="domain" description="Guanylate cyclase" evidence="3">
    <location>
        <begin position="63"/>
        <end position="101"/>
    </location>
</feature>
<evidence type="ECO:0000256" key="1">
    <source>
        <dbReference type="ARBA" id="ARBA00022741"/>
    </source>
</evidence>
<dbReference type="GO" id="GO:0009190">
    <property type="term" value="P:cyclic nucleotide biosynthetic process"/>
    <property type="evidence" value="ECO:0007669"/>
    <property type="project" value="InterPro"/>
</dbReference>
<dbReference type="InterPro" id="IPR011990">
    <property type="entry name" value="TPR-like_helical_dom_sf"/>
</dbReference>
<gene>
    <name evidence="4" type="ORF">GOCE00092_LOCUS25448</name>
</gene>
<keyword evidence="1" id="KW-0547">Nucleotide-binding</keyword>
<dbReference type="GO" id="GO:0004016">
    <property type="term" value="F:adenylate cyclase activity"/>
    <property type="evidence" value="ECO:0007669"/>
    <property type="project" value="TreeGrafter"/>
</dbReference>
<protein>
    <recommendedName>
        <fullName evidence="3">Guanylate cyclase domain-containing protein</fullName>
    </recommendedName>
</protein>
<organism evidence="4">
    <name type="scientific">Grammatophora oceanica</name>
    <dbReference type="NCBI Taxonomy" id="210454"/>
    <lineage>
        <taxon>Eukaryota</taxon>
        <taxon>Sar</taxon>
        <taxon>Stramenopiles</taxon>
        <taxon>Ochrophyta</taxon>
        <taxon>Bacillariophyta</taxon>
        <taxon>Fragilariophyceae</taxon>
        <taxon>Fragilariophycidae</taxon>
        <taxon>Rhabdonematales</taxon>
        <taxon>Grammatophoraceae</taxon>
        <taxon>Grammatophora</taxon>
    </lineage>
</organism>
<dbReference type="SUPFAM" id="SSF52540">
    <property type="entry name" value="P-loop containing nucleoside triphosphate hydrolases"/>
    <property type="match status" value="1"/>
</dbReference>
<dbReference type="Pfam" id="PF00211">
    <property type="entry name" value="Guanylate_cyc"/>
    <property type="match status" value="1"/>
</dbReference>
<dbReference type="GO" id="GO:0005524">
    <property type="term" value="F:ATP binding"/>
    <property type="evidence" value="ECO:0007669"/>
    <property type="project" value="UniProtKB-KW"/>
</dbReference>
<accession>A0A7S1YK06</accession>
<dbReference type="InterPro" id="IPR029787">
    <property type="entry name" value="Nucleotide_cyclase"/>
</dbReference>
<dbReference type="Gene3D" id="1.25.40.10">
    <property type="entry name" value="Tetratricopeptide repeat domain"/>
    <property type="match status" value="1"/>
</dbReference>
<sequence length="1079" mass="120363">MNVTTRELRKFSGHLRQFIADDKGVVIIATFGLRGSTFPNMIAERALPCTIVIHNALQNELAVQNQIGATVGEAYCGVAGGNKRHEYSVMGPSVNLAARLMSSPENPGILVDEAVKIGADQSYGFNALPPVKAKGYAEPVPIFEPLSPLERSWGRVQPNFVGRKPEILRFLNTGRALALSVSPSKFVWVTGGVGMGKSSVVVHALEHIRRIMKTNRRRLIVTKTVAKESDQLVPFGVFSMVLLEVLDYCQQWGDERSLHSFGGSIYSLNTLEWETLSGGSRSRSDSTNVAKTADQLALLCREINTPPEFAELFGRHLFGLDLRIKKKEQGQQRRSSSKTAMLKNLVGFMAKAFLRCVQDADLTVLAFDDVHHLDELSWRVLRSVFETSNKVLIICTSPPITKNLRVPWDPEFWKTLNSKYINDRFDLMNLGPLDEGEILEMIAKTLGIQQRHVSSQLHHNVFSQSKGMPSFAHEILESLKRGKTKTGMVEASETAFESVGELILARLDAFDASVRNVLNIGAVLGSSFELVELVAVLREVLGGDEEEQLHHIRKTREALELAVQEGILFLFHTEKGENEGLLQESSAVSQASPAEDGDEDAEITFGFAFCHEIWRSTILKLMLQERKRDIHRIIAESLRSQLGDNNEDYLSKMKLFSHYKASGDYEAASMVAMSVGTSYEALGMHSQNIRLLQDALAMWKIGNDSVSQEVLDFFTGEELGSVMQLYGAIGKAYSSDGQDRNSVRAYQDALTILGLAPASDDIVDRSVLFPIFYGLFDCFKFGQVEDDEEKYEKTIIRQFLDETRRVGDPIHYCRALAMQVDFVGRIGQFEEATKHVLELRKVYIPREHSAELCLDGGSDMAAIAISRSALYHLSLGESEDTLLVCRYVTSDLMYHMDLSNVHNSFLVIYPVLWAMKSIGLANEARRNFNHFVIDAFRQYYGEGSMTPYLPLHEPILMLLELDEGNVDDLSVYIDWALQEDNLRFGSIVNQNLGMYGKCADAISAEICMILSDHLAQGEEKLQLIQSGLDVALEVTSLTKRKGMISARSDIVVIYKQLMIRAKALVLTVRRGSSGHGNQG</sequence>
<dbReference type="PROSITE" id="PS50125">
    <property type="entry name" value="GUANYLATE_CYCLASE_2"/>
    <property type="match status" value="1"/>
</dbReference>
<dbReference type="InterPro" id="IPR027417">
    <property type="entry name" value="P-loop_NTPase"/>
</dbReference>
<reference evidence="4" key="1">
    <citation type="submission" date="2021-01" db="EMBL/GenBank/DDBJ databases">
        <authorList>
            <person name="Corre E."/>
            <person name="Pelletier E."/>
            <person name="Niang G."/>
            <person name="Scheremetjew M."/>
            <person name="Finn R."/>
            <person name="Kale V."/>
            <person name="Holt S."/>
            <person name="Cochrane G."/>
            <person name="Meng A."/>
            <person name="Brown T."/>
            <person name="Cohen L."/>
        </authorList>
    </citation>
    <scope>NUCLEOTIDE SEQUENCE</scope>
    <source>
        <strain evidence="4">CCMP 410</strain>
    </source>
</reference>
<dbReference type="Gene3D" id="3.30.70.1230">
    <property type="entry name" value="Nucleotide cyclase"/>
    <property type="match status" value="1"/>
</dbReference>
<dbReference type="GO" id="GO:0035556">
    <property type="term" value="P:intracellular signal transduction"/>
    <property type="evidence" value="ECO:0007669"/>
    <property type="project" value="InterPro"/>
</dbReference>
<dbReference type="InterPro" id="IPR041664">
    <property type="entry name" value="AAA_16"/>
</dbReference>
<evidence type="ECO:0000313" key="4">
    <source>
        <dbReference type="EMBL" id="CAD9308322.1"/>
    </source>
</evidence>
<dbReference type="AlphaFoldDB" id="A0A7S1YK06"/>
<dbReference type="SUPFAM" id="SSF55073">
    <property type="entry name" value="Nucleotide cyclase"/>
    <property type="match status" value="1"/>
</dbReference>
<dbReference type="CDD" id="cd07302">
    <property type="entry name" value="CHD"/>
    <property type="match status" value="1"/>
</dbReference>
<proteinExistence type="predicted"/>
<dbReference type="PANTHER" id="PTHR16305:SF28">
    <property type="entry name" value="GUANYLATE CYCLASE DOMAIN-CONTAINING PROTEIN"/>
    <property type="match status" value="1"/>
</dbReference>
<evidence type="ECO:0000256" key="2">
    <source>
        <dbReference type="ARBA" id="ARBA00022840"/>
    </source>
</evidence>
<keyword evidence="2" id="KW-0067">ATP-binding</keyword>
<evidence type="ECO:0000259" key="3">
    <source>
        <dbReference type="PROSITE" id="PS50125"/>
    </source>
</evidence>
<dbReference type="GO" id="GO:0005737">
    <property type="term" value="C:cytoplasm"/>
    <property type="evidence" value="ECO:0007669"/>
    <property type="project" value="TreeGrafter"/>
</dbReference>